<keyword evidence="4 8" id="KW-0808">Transferase</keyword>
<evidence type="ECO:0000256" key="4">
    <source>
        <dbReference type="ARBA" id="ARBA00022679"/>
    </source>
</evidence>
<accession>A0ABT2F2L4</accession>
<dbReference type="Pfam" id="PF01808">
    <property type="entry name" value="AICARFT_IMPCHas"/>
    <property type="match status" value="1"/>
</dbReference>
<dbReference type="InterPro" id="IPR036914">
    <property type="entry name" value="MGS-like_dom_sf"/>
</dbReference>
<feature type="domain" description="MGS-like" evidence="9">
    <location>
        <begin position="1"/>
        <end position="144"/>
    </location>
</feature>
<dbReference type="Proteomes" id="UP001205609">
    <property type="component" value="Unassembled WGS sequence"/>
</dbReference>
<evidence type="ECO:0000256" key="1">
    <source>
        <dbReference type="ARBA" id="ARBA00004844"/>
    </source>
</evidence>
<proteinExistence type="inferred from homology"/>
<dbReference type="SMART" id="SM00851">
    <property type="entry name" value="MGS"/>
    <property type="match status" value="1"/>
</dbReference>
<organism evidence="10 11">
    <name type="scientific">Staphylococcus americanisciuri</name>
    <dbReference type="NCBI Taxonomy" id="2973940"/>
    <lineage>
        <taxon>Bacteria</taxon>
        <taxon>Bacillati</taxon>
        <taxon>Bacillota</taxon>
        <taxon>Bacilli</taxon>
        <taxon>Bacillales</taxon>
        <taxon>Staphylococcaceae</taxon>
        <taxon>Staphylococcus</taxon>
    </lineage>
</organism>
<keyword evidence="7 8" id="KW-0511">Multifunctional enzyme</keyword>
<dbReference type="Gene3D" id="3.40.140.20">
    <property type="match status" value="2"/>
</dbReference>
<dbReference type="InterPro" id="IPR016193">
    <property type="entry name" value="Cytidine_deaminase-like"/>
</dbReference>
<name>A0ABT2F2L4_9STAP</name>
<evidence type="ECO:0000256" key="3">
    <source>
        <dbReference type="ARBA" id="ARBA00007667"/>
    </source>
</evidence>
<evidence type="ECO:0000256" key="2">
    <source>
        <dbReference type="ARBA" id="ARBA00004954"/>
    </source>
</evidence>
<keyword evidence="11" id="KW-1185">Reference proteome</keyword>
<dbReference type="Pfam" id="PF02142">
    <property type="entry name" value="MGS"/>
    <property type="match status" value="1"/>
</dbReference>
<dbReference type="PIRSF" id="PIRSF000414">
    <property type="entry name" value="AICARFT_IMPCHas"/>
    <property type="match status" value="1"/>
</dbReference>
<evidence type="ECO:0000313" key="11">
    <source>
        <dbReference type="Proteomes" id="UP001205609"/>
    </source>
</evidence>
<sequence>MKKAILSVSDKTGIATFAKNLVAAGYALYSTGGTFRAIEEAGVPVASVSELTQFDEIMDGRVKTLHPAVHGGILADRDKPEHLEQLAAQNIDLIDMVVVNLYPFQETVKKADVTEMDAIENIDIGGPTMLRAAAKNFKHVVTIVDPADYDHVITRLQQNTLDEAYRKALMVKVFQHTFEYDQAITNYFSDNQETLRYGENPQQAASFIRTSHAPNTLAGAKQHHGKQLSFNNIKDADAALALVKQFDVPAAVAVKHMNPCGVGIGDTIQAAYLNAYEADSQSIFGGIVALNRPVTKALAEDLHSIFLEVIIAPMFEAEALEVLQQKKNIRLLEVEMSRDTDEQEFVSVSGGYLVQDKDTFDVPKDEMKVVTDVAPTDAQWEALLLGWKVVKAVKSNAIVLANQKQTVGVGAGQMNRVGSAEIAIERAIEMNDNVVLASDGFFPMDDTVETAAKAGIKAIIQPGGSIKDQDSIDMANKYGIAMVTTGMRHFKH</sequence>
<evidence type="ECO:0000259" key="9">
    <source>
        <dbReference type="PROSITE" id="PS51855"/>
    </source>
</evidence>
<reference evidence="10 11" key="1">
    <citation type="journal article" date="2023" name="Int. J. Syst. Evol. Microbiol.">
        <title>Streptococcus sciuri sp. nov., Staphylococcus marylandisciuri sp. nov. and Staphylococcus americanisciuri sp. nov., isolated from faeces of eastern grey squirrel (Sciurus carolinensis).</title>
        <authorList>
            <person name="Volokhov D.V."/>
            <person name="Zagorodnyaya T.A."/>
            <person name="Furtak V.A."/>
            <person name="Nattanmai G."/>
            <person name="Randall L."/>
            <person name="Jose S."/>
            <person name="Gao Y."/>
            <person name="Eisenberg T."/>
            <person name="Delmonte P."/>
            <person name="Blom J."/>
            <person name="Mitchell K.K."/>
        </authorList>
    </citation>
    <scope>NUCLEOTIDE SEQUENCE [LARGE SCALE GENOMIC DNA]</scope>
    <source>
        <strain evidence="10 11">GRT3</strain>
    </source>
</reference>
<dbReference type="EMBL" id="JANUXY010000006">
    <property type="protein sequence ID" value="MCS4486691.1"/>
    <property type="molecule type" value="Genomic_DNA"/>
</dbReference>
<evidence type="ECO:0000256" key="7">
    <source>
        <dbReference type="ARBA" id="ARBA00023268"/>
    </source>
</evidence>
<evidence type="ECO:0000256" key="8">
    <source>
        <dbReference type="HAMAP-Rule" id="MF_00139"/>
    </source>
</evidence>
<dbReference type="NCBIfam" id="TIGR00355">
    <property type="entry name" value="purH"/>
    <property type="match status" value="1"/>
</dbReference>
<keyword evidence="5 8" id="KW-0658">Purine biosynthesis</keyword>
<dbReference type="Gene3D" id="3.40.50.1380">
    <property type="entry name" value="Methylglyoxal synthase-like domain"/>
    <property type="match status" value="1"/>
</dbReference>
<gene>
    <name evidence="8 10" type="primary">purH</name>
    <name evidence="10" type="ORF">NXS11_07250</name>
</gene>
<dbReference type="EC" id="2.1.2.3" evidence="8"/>
<dbReference type="RefSeq" id="WP_259200180.1">
    <property type="nucleotide sequence ID" value="NZ_JANUXY010000006.1"/>
</dbReference>
<protein>
    <recommendedName>
        <fullName evidence="8">Bifunctional purine biosynthesis protein PurH</fullName>
    </recommendedName>
    <domain>
        <recommendedName>
            <fullName evidence="8">Phosphoribosylaminoimidazolecarboxamide formyltransferase</fullName>
            <ecNumber evidence="8">2.1.2.3</ecNumber>
        </recommendedName>
        <alternativeName>
            <fullName evidence="8">AICAR transformylase</fullName>
        </alternativeName>
    </domain>
    <domain>
        <recommendedName>
            <fullName evidence="8">IMP cyclohydrolase</fullName>
            <ecNumber evidence="8">3.5.4.10</ecNumber>
        </recommendedName>
        <alternativeName>
            <fullName evidence="8">ATIC</fullName>
        </alternativeName>
        <alternativeName>
            <fullName evidence="8">IMP synthase</fullName>
        </alternativeName>
        <alternativeName>
            <fullName evidence="8">Inosinicase</fullName>
        </alternativeName>
    </domain>
</protein>
<comment type="caution">
    <text evidence="10">The sequence shown here is derived from an EMBL/GenBank/DDBJ whole genome shotgun (WGS) entry which is preliminary data.</text>
</comment>
<comment type="domain">
    <text evidence="8">The IMP cyclohydrolase activity resides in the N-terminal region.</text>
</comment>
<comment type="pathway">
    <text evidence="2 8">Purine metabolism; IMP biosynthesis via de novo pathway; 5-formamido-1-(5-phospho-D-ribosyl)imidazole-4-carboxamide from 5-amino-1-(5-phospho-D-ribosyl)imidazole-4-carboxamide (10-formyl THF route): step 1/1.</text>
</comment>
<dbReference type="SMART" id="SM00798">
    <property type="entry name" value="AICARFT_IMPCHas"/>
    <property type="match status" value="1"/>
</dbReference>
<keyword evidence="6 8" id="KW-0378">Hydrolase</keyword>
<evidence type="ECO:0000256" key="5">
    <source>
        <dbReference type="ARBA" id="ARBA00022755"/>
    </source>
</evidence>
<dbReference type="HAMAP" id="MF_00139">
    <property type="entry name" value="PurH"/>
    <property type="match status" value="1"/>
</dbReference>
<comment type="similarity">
    <text evidence="3 8">Belongs to the PurH family.</text>
</comment>
<dbReference type="InterPro" id="IPR011607">
    <property type="entry name" value="MGS-like_dom"/>
</dbReference>
<dbReference type="GO" id="GO:0003937">
    <property type="term" value="F:IMP cyclohydrolase activity"/>
    <property type="evidence" value="ECO:0007669"/>
    <property type="project" value="UniProtKB-EC"/>
</dbReference>
<dbReference type="NCBIfam" id="NF002049">
    <property type="entry name" value="PRK00881.1"/>
    <property type="match status" value="1"/>
</dbReference>
<dbReference type="InterPro" id="IPR024051">
    <property type="entry name" value="AICAR_Tfase_dup_dom_sf"/>
</dbReference>
<dbReference type="CDD" id="cd01421">
    <property type="entry name" value="IMPCH"/>
    <property type="match status" value="1"/>
</dbReference>
<dbReference type="GO" id="GO:0004643">
    <property type="term" value="F:phosphoribosylaminoimidazolecarboxamide formyltransferase activity"/>
    <property type="evidence" value="ECO:0007669"/>
    <property type="project" value="UniProtKB-EC"/>
</dbReference>
<comment type="pathway">
    <text evidence="1 8">Purine metabolism; IMP biosynthesis via de novo pathway; IMP from 5-formamido-1-(5-phospho-D-ribosyl)imidazole-4-carboxamide: step 1/1.</text>
</comment>
<dbReference type="InterPro" id="IPR002695">
    <property type="entry name" value="PurH-like"/>
</dbReference>
<dbReference type="SUPFAM" id="SSF53927">
    <property type="entry name" value="Cytidine deaminase-like"/>
    <property type="match status" value="1"/>
</dbReference>
<dbReference type="EC" id="3.5.4.10" evidence="8"/>
<dbReference type="PROSITE" id="PS51855">
    <property type="entry name" value="MGS"/>
    <property type="match status" value="1"/>
</dbReference>
<evidence type="ECO:0000256" key="6">
    <source>
        <dbReference type="ARBA" id="ARBA00022801"/>
    </source>
</evidence>
<dbReference type="PANTHER" id="PTHR11692">
    <property type="entry name" value="BIFUNCTIONAL PURINE BIOSYNTHESIS PROTEIN PURH"/>
    <property type="match status" value="1"/>
</dbReference>
<dbReference type="SUPFAM" id="SSF52335">
    <property type="entry name" value="Methylglyoxal synthase-like"/>
    <property type="match status" value="1"/>
</dbReference>
<comment type="catalytic activity">
    <reaction evidence="8">
        <text>IMP + H2O = 5-formamido-1-(5-phospho-D-ribosyl)imidazole-4-carboxamide</text>
        <dbReference type="Rhea" id="RHEA:18445"/>
        <dbReference type="ChEBI" id="CHEBI:15377"/>
        <dbReference type="ChEBI" id="CHEBI:58053"/>
        <dbReference type="ChEBI" id="CHEBI:58467"/>
        <dbReference type="EC" id="3.5.4.10"/>
    </reaction>
</comment>
<comment type="catalytic activity">
    <reaction evidence="8">
        <text>(6R)-10-formyltetrahydrofolate + 5-amino-1-(5-phospho-beta-D-ribosyl)imidazole-4-carboxamide = 5-formamido-1-(5-phospho-D-ribosyl)imidazole-4-carboxamide + (6S)-5,6,7,8-tetrahydrofolate</text>
        <dbReference type="Rhea" id="RHEA:22192"/>
        <dbReference type="ChEBI" id="CHEBI:57453"/>
        <dbReference type="ChEBI" id="CHEBI:58467"/>
        <dbReference type="ChEBI" id="CHEBI:58475"/>
        <dbReference type="ChEBI" id="CHEBI:195366"/>
        <dbReference type="EC" id="2.1.2.3"/>
    </reaction>
</comment>
<evidence type="ECO:0000313" key="10">
    <source>
        <dbReference type="EMBL" id="MCS4486691.1"/>
    </source>
</evidence>
<dbReference type="PANTHER" id="PTHR11692:SF0">
    <property type="entry name" value="BIFUNCTIONAL PURINE BIOSYNTHESIS PROTEIN ATIC"/>
    <property type="match status" value="1"/>
</dbReference>